<protein>
    <submittedName>
        <fullName evidence="1">Uncharacterized protein</fullName>
    </submittedName>
</protein>
<organism evidence="1 2">
    <name type="scientific">Puccinia striiformis</name>
    <dbReference type="NCBI Taxonomy" id="27350"/>
    <lineage>
        <taxon>Eukaryota</taxon>
        <taxon>Fungi</taxon>
        <taxon>Dikarya</taxon>
        <taxon>Basidiomycota</taxon>
        <taxon>Pucciniomycotina</taxon>
        <taxon>Pucciniomycetes</taxon>
        <taxon>Pucciniales</taxon>
        <taxon>Pucciniaceae</taxon>
        <taxon>Puccinia</taxon>
    </lineage>
</organism>
<evidence type="ECO:0000313" key="2">
    <source>
        <dbReference type="Proteomes" id="UP000239156"/>
    </source>
</evidence>
<dbReference type="VEuPathDB" id="FungiDB:PSTT_14557"/>
<proteinExistence type="predicted"/>
<dbReference type="AlphaFoldDB" id="A0A2S4ULT9"/>
<comment type="caution">
    <text evidence="1">The sequence shown here is derived from an EMBL/GenBank/DDBJ whole genome shotgun (WGS) entry which is preliminary data.</text>
</comment>
<gene>
    <name evidence="1" type="ORF">PSTT_14557</name>
</gene>
<accession>A0A2S4ULT9</accession>
<reference evidence="1" key="1">
    <citation type="submission" date="2017-12" db="EMBL/GenBank/DDBJ databases">
        <title>Gene loss provides genomic basis for host adaptation in cereal stripe rust fungi.</title>
        <authorList>
            <person name="Xia C."/>
        </authorList>
    </citation>
    <scope>NUCLEOTIDE SEQUENCE [LARGE SCALE GENOMIC DNA]</scope>
    <source>
        <strain evidence="1">93-210</strain>
    </source>
</reference>
<keyword evidence="2" id="KW-1185">Reference proteome</keyword>
<name>A0A2S4ULT9_9BASI</name>
<dbReference type="Proteomes" id="UP000239156">
    <property type="component" value="Unassembled WGS sequence"/>
</dbReference>
<evidence type="ECO:0000313" key="1">
    <source>
        <dbReference type="EMBL" id="POV98239.1"/>
    </source>
</evidence>
<sequence>MSLSKTINIYEENLAALKQNLSKQPVVLEYLQTSIPLVKEHFIPAWASLFLHLRKLCTS</sequence>
<dbReference type="EMBL" id="PKSL01000232">
    <property type="protein sequence ID" value="POV98239.1"/>
    <property type="molecule type" value="Genomic_DNA"/>
</dbReference>